<keyword evidence="5 6" id="KW-0472">Membrane</keyword>
<evidence type="ECO:0000256" key="1">
    <source>
        <dbReference type="ARBA" id="ARBA00004651"/>
    </source>
</evidence>
<dbReference type="AlphaFoldDB" id="A0A0K2G6A5"/>
<dbReference type="GO" id="GO:0005886">
    <property type="term" value="C:plasma membrane"/>
    <property type="evidence" value="ECO:0007669"/>
    <property type="project" value="UniProtKB-SubCell"/>
</dbReference>
<reference evidence="8 9" key="1">
    <citation type="journal article" date="2015" name="Proc. Natl. Acad. Sci. U.S.A.">
        <title>Expanded metabolic versatility of ubiquitous nitrite-oxidizing bacteria from the genus Nitrospira.</title>
        <authorList>
            <person name="Koch H."/>
            <person name="Lucker S."/>
            <person name="Albertsen M."/>
            <person name="Kitzinger K."/>
            <person name="Herbold C."/>
            <person name="Spieck E."/>
            <person name="Nielsen P.H."/>
            <person name="Wagner M."/>
            <person name="Daims H."/>
        </authorList>
    </citation>
    <scope>NUCLEOTIDE SEQUENCE [LARGE SCALE GENOMIC DNA]</scope>
    <source>
        <strain evidence="8 9">NSP M-1</strain>
    </source>
</reference>
<feature type="transmembrane region" description="Helical" evidence="6">
    <location>
        <begin position="12"/>
        <end position="42"/>
    </location>
</feature>
<dbReference type="EMBL" id="CP011801">
    <property type="protein sequence ID" value="ALA56463.1"/>
    <property type="molecule type" value="Genomic_DNA"/>
</dbReference>
<evidence type="ECO:0000313" key="8">
    <source>
        <dbReference type="EMBL" id="ALA56463.1"/>
    </source>
</evidence>
<dbReference type="InterPro" id="IPR001763">
    <property type="entry name" value="Rhodanese-like_dom"/>
</dbReference>
<dbReference type="OrthoDB" id="9782291at2"/>
<evidence type="ECO:0000313" key="9">
    <source>
        <dbReference type="Proteomes" id="UP000069205"/>
    </source>
</evidence>
<dbReference type="RefSeq" id="WP_053377964.1">
    <property type="nucleotide sequence ID" value="NZ_CP011801.1"/>
</dbReference>
<dbReference type="SMART" id="SM00450">
    <property type="entry name" value="RHOD"/>
    <property type="match status" value="1"/>
</dbReference>
<accession>A0A0K2G6A5</accession>
<organism evidence="8 9">
    <name type="scientific">Nitrospira moscoviensis</name>
    <dbReference type="NCBI Taxonomy" id="42253"/>
    <lineage>
        <taxon>Bacteria</taxon>
        <taxon>Pseudomonadati</taxon>
        <taxon>Nitrospirota</taxon>
        <taxon>Nitrospiria</taxon>
        <taxon>Nitrospirales</taxon>
        <taxon>Nitrospiraceae</taxon>
        <taxon>Nitrospira</taxon>
    </lineage>
</organism>
<dbReference type="Gene3D" id="3.40.250.10">
    <property type="entry name" value="Rhodanese-like domain"/>
    <property type="match status" value="1"/>
</dbReference>
<feature type="transmembrane region" description="Helical" evidence="6">
    <location>
        <begin position="48"/>
        <end position="69"/>
    </location>
</feature>
<keyword evidence="4 6" id="KW-1133">Transmembrane helix</keyword>
<feature type="transmembrane region" description="Helical" evidence="6">
    <location>
        <begin position="140"/>
        <end position="161"/>
    </location>
</feature>
<dbReference type="PROSITE" id="PS50206">
    <property type="entry name" value="RHODANESE_3"/>
    <property type="match status" value="1"/>
</dbReference>
<feature type="domain" description="Rhodanese" evidence="7">
    <location>
        <begin position="215"/>
        <end position="306"/>
    </location>
</feature>
<sequence length="316" mass="33132">MDILADILHRHGALVLFAVVLAEQLGLPLPALPLLIAAGVLIGTGHLGLLAAVSAAFLATLLADGLWYVAGQRRGRSVLALLCKIALEPDTCVRRTEEIFRAHGPHALVIAKFVPGLSTIAPPLAGVVGLGPLLFLSYDALGTALWIGSGLGIGYVFGAGAPEIATQATQLTPVVGIVLTVLMVLYVTGKAWWRRAELQRAPRITAADALGRVHGGEAILFVDLRSAADRREAPGIAGSIALTVEEVAEQAVTLPKDKPIVFYCACPEDASSAHATLLLRRSGFETVWALQGGLTAWQEAGEDRNKGVLIPMTVSS</sequence>
<name>A0A0K2G6A5_NITMO</name>
<evidence type="ECO:0000259" key="7">
    <source>
        <dbReference type="PROSITE" id="PS50206"/>
    </source>
</evidence>
<dbReference type="PANTHER" id="PTHR42709">
    <property type="entry name" value="ALKALINE PHOSPHATASE LIKE PROTEIN"/>
    <property type="match status" value="1"/>
</dbReference>
<proteinExistence type="predicted"/>
<evidence type="ECO:0000256" key="2">
    <source>
        <dbReference type="ARBA" id="ARBA00022475"/>
    </source>
</evidence>
<keyword evidence="2" id="KW-1003">Cell membrane</keyword>
<dbReference type="Proteomes" id="UP000069205">
    <property type="component" value="Chromosome"/>
</dbReference>
<dbReference type="STRING" id="42253.NITMOv2_0019"/>
<dbReference type="PANTHER" id="PTHR42709:SF6">
    <property type="entry name" value="UNDECAPRENYL PHOSPHATE TRANSPORTER A"/>
    <property type="match status" value="1"/>
</dbReference>
<comment type="subcellular location">
    <subcellularLocation>
        <location evidence="1">Cell membrane</location>
        <topology evidence="1">Multi-pass membrane protein</topology>
    </subcellularLocation>
</comment>
<dbReference type="SUPFAM" id="SSF52821">
    <property type="entry name" value="Rhodanese/Cell cycle control phosphatase"/>
    <property type="match status" value="1"/>
</dbReference>
<dbReference type="InterPro" id="IPR036873">
    <property type="entry name" value="Rhodanese-like_dom_sf"/>
</dbReference>
<protein>
    <recommendedName>
        <fullName evidence="7">Rhodanese domain-containing protein</fullName>
    </recommendedName>
</protein>
<dbReference type="InterPro" id="IPR032816">
    <property type="entry name" value="VTT_dom"/>
</dbReference>
<keyword evidence="3 6" id="KW-0812">Transmembrane</keyword>
<dbReference type="Pfam" id="PF09335">
    <property type="entry name" value="VTT_dom"/>
    <property type="match status" value="1"/>
</dbReference>
<evidence type="ECO:0000256" key="3">
    <source>
        <dbReference type="ARBA" id="ARBA00022692"/>
    </source>
</evidence>
<feature type="transmembrane region" description="Helical" evidence="6">
    <location>
        <begin position="173"/>
        <end position="193"/>
    </location>
</feature>
<dbReference type="Pfam" id="PF00581">
    <property type="entry name" value="Rhodanese"/>
    <property type="match status" value="1"/>
</dbReference>
<evidence type="ECO:0000256" key="4">
    <source>
        <dbReference type="ARBA" id="ARBA00022989"/>
    </source>
</evidence>
<evidence type="ECO:0000256" key="5">
    <source>
        <dbReference type="ARBA" id="ARBA00023136"/>
    </source>
</evidence>
<dbReference type="InterPro" id="IPR051311">
    <property type="entry name" value="DedA_domain"/>
</dbReference>
<dbReference type="PATRIC" id="fig|42253.5.peg.20"/>
<keyword evidence="9" id="KW-1185">Reference proteome</keyword>
<dbReference type="KEGG" id="nmv:NITMOv2_0019"/>
<evidence type="ECO:0000256" key="6">
    <source>
        <dbReference type="SAM" id="Phobius"/>
    </source>
</evidence>
<gene>
    <name evidence="8" type="ORF">NITMOv2_0019</name>
</gene>